<dbReference type="InterPro" id="IPR036291">
    <property type="entry name" value="NAD(P)-bd_dom_sf"/>
</dbReference>
<dbReference type="Proteomes" id="UP001597262">
    <property type="component" value="Unassembled WGS sequence"/>
</dbReference>
<accession>A0ABW3S3L8</accession>
<comment type="pathway">
    <text evidence="2">Carbohydrate biosynthesis; dTDP-L-rhamnose biosynthesis.</text>
</comment>
<sequence>MRVLVTGAGGQLGQDVVRLFGAAGHGVMPCDHKSLDITDNAMCLNRVLEYKPDAVVHCAAYTAVDQAESDVDKAYGVNAVGTRNLVVAAEQVKAKFCYISTDYVFDGNSDVPYQEYDNTNPQSVYGKSKRAGESLVQSLSSAFFIVRTSWVYGLHGNNFVKTMLKLGREKQVIRVVNDQKGSPTYTVDLAAFLLELVQTEKYGIYHASNAGACTWFEFARAIFEEAEKVWVQALPVNVEPCTTKEFPRPAPRPRNSVMDHLSIRTNGLRDLRPWREGLKAFLQEYQKK</sequence>
<dbReference type="NCBIfam" id="TIGR01214">
    <property type="entry name" value="rmlD"/>
    <property type="match status" value="1"/>
</dbReference>
<dbReference type="SUPFAM" id="SSF51735">
    <property type="entry name" value="NAD(P)-binding Rossmann-fold domains"/>
    <property type="match status" value="1"/>
</dbReference>
<protein>
    <recommendedName>
        <fullName evidence="2">dTDP-4-dehydrorhamnose reductase</fullName>
        <ecNumber evidence="2">1.1.1.133</ecNumber>
    </recommendedName>
</protein>
<dbReference type="EMBL" id="JBHTLM010000030">
    <property type="protein sequence ID" value="MFD1179389.1"/>
    <property type="molecule type" value="Genomic_DNA"/>
</dbReference>
<proteinExistence type="inferred from homology"/>
<dbReference type="RefSeq" id="WP_379321813.1">
    <property type="nucleotide sequence ID" value="NZ_JBHTLM010000030.1"/>
</dbReference>
<dbReference type="PANTHER" id="PTHR10491:SF4">
    <property type="entry name" value="METHIONINE ADENOSYLTRANSFERASE 2 SUBUNIT BETA"/>
    <property type="match status" value="1"/>
</dbReference>
<evidence type="ECO:0000256" key="2">
    <source>
        <dbReference type="RuleBase" id="RU364082"/>
    </source>
</evidence>
<dbReference type="GO" id="GO:0008831">
    <property type="term" value="F:dTDP-4-dehydrorhamnose reductase activity"/>
    <property type="evidence" value="ECO:0007669"/>
    <property type="project" value="UniProtKB-EC"/>
</dbReference>
<evidence type="ECO:0000313" key="4">
    <source>
        <dbReference type="EMBL" id="MFD1179389.1"/>
    </source>
</evidence>
<dbReference type="CDD" id="cd05254">
    <property type="entry name" value="dTDP_HR_like_SDR_e"/>
    <property type="match status" value="1"/>
</dbReference>
<organism evidence="4 5">
    <name type="scientific">Paenibacillus puldeungensis</name>
    <dbReference type="NCBI Taxonomy" id="696536"/>
    <lineage>
        <taxon>Bacteria</taxon>
        <taxon>Bacillati</taxon>
        <taxon>Bacillota</taxon>
        <taxon>Bacilli</taxon>
        <taxon>Bacillales</taxon>
        <taxon>Paenibacillaceae</taxon>
        <taxon>Paenibacillus</taxon>
    </lineage>
</organism>
<dbReference type="InterPro" id="IPR029903">
    <property type="entry name" value="RmlD-like-bd"/>
</dbReference>
<keyword evidence="2" id="KW-0521">NADP</keyword>
<dbReference type="EC" id="1.1.1.133" evidence="2"/>
<evidence type="ECO:0000313" key="5">
    <source>
        <dbReference type="Proteomes" id="UP001597262"/>
    </source>
</evidence>
<dbReference type="Pfam" id="PF04321">
    <property type="entry name" value="RmlD_sub_bind"/>
    <property type="match status" value="1"/>
</dbReference>
<dbReference type="Gene3D" id="3.40.50.720">
    <property type="entry name" value="NAD(P)-binding Rossmann-like Domain"/>
    <property type="match status" value="1"/>
</dbReference>
<comment type="function">
    <text evidence="2">Catalyzes the reduction of dTDP-6-deoxy-L-lyxo-4-hexulose to yield dTDP-L-rhamnose.</text>
</comment>
<name>A0ABW3S3L8_9BACL</name>
<feature type="domain" description="RmlD-like substrate binding" evidence="3">
    <location>
        <begin position="1"/>
        <end position="286"/>
    </location>
</feature>
<keyword evidence="5" id="KW-1185">Reference proteome</keyword>
<dbReference type="Gene3D" id="3.90.25.10">
    <property type="entry name" value="UDP-galactose 4-epimerase, domain 1"/>
    <property type="match status" value="1"/>
</dbReference>
<keyword evidence="2 4" id="KW-0560">Oxidoreductase</keyword>
<evidence type="ECO:0000256" key="1">
    <source>
        <dbReference type="ARBA" id="ARBA00010944"/>
    </source>
</evidence>
<comment type="similarity">
    <text evidence="1 2">Belongs to the dTDP-4-dehydrorhamnose reductase family.</text>
</comment>
<gene>
    <name evidence="4" type="primary">rfbD</name>
    <name evidence="4" type="ORF">ACFQ3W_24270</name>
</gene>
<dbReference type="InterPro" id="IPR005913">
    <property type="entry name" value="dTDP_dehydrorham_reduct"/>
</dbReference>
<dbReference type="PANTHER" id="PTHR10491">
    <property type="entry name" value="DTDP-4-DEHYDRORHAMNOSE REDUCTASE"/>
    <property type="match status" value="1"/>
</dbReference>
<evidence type="ECO:0000259" key="3">
    <source>
        <dbReference type="Pfam" id="PF04321"/>
    </source>
</evidence>
<reference evidence="5" key="1">
    <citation type="journal article" date="2019" name="Int. J. Syst. Evol. Microbiol.">
        <title>The Global Catalogue of Microorganisms (GCM) 10K type strain sequencing project: providing services to taxonomists for standard genome sequencing and annotation.</title>
        <authorList>
            <consortium name="The Broad Institute Genomics Platform"/>
            <consortium name="The Broad Institute Genome Sequencing Center for Infectious Disease"/>
            <person name="Wu L."/>
            <person name="Ma J."/>
        </authorList>
    </citation>
    <scope>NUCLEOTIDE SEQUENCE [LARGE SCALE GENOMIC DNA]</scope>
    <source>
        <strain evidence="5">CCUG 59189</strain>
    </source>
</reference>
<comment type="caution">
    <text evidence="4">The sequence shown here is derived from an EMBL/GenBank/DDBJ whole genome shotgun (WGS) entry which is preliminary data.</text>
</comment>